<dbReference type="Proteomes" id="UP000007939">
    <property type="component" value="Chromosome"/>
</dbReference>
<evidence type="ECO:0000256" key="10">
    <source>
        <dbReference type="RuleBase" id="RU004481"/>
    </source>
</evidence>
<keyword evidence="14" id="KW-1185">Reference proteome</keyword>
<proteinExistence type="inferred from homology"/>
<evidence type="ECO:0000256" key="5">
    <source>
        <dbReference type="ARBA" id="ARBA00022741"/>
    </source>
</evidence>
<gene>
    <name evidence="8" type="primary">der</name>
    <name evidence="13" type="ordered locus">Spico_1684</name>
</gene>
<dbReference type="OrthoDB" id="9805918at2"/>
<dbReference type="Pfam" id="PF01926">
    <property type="entry name" value="MMR_HSR1"/>
    <property type="match status" value="2"/>
</dbReference>
<reference evidence="14" key="1">
    <citation type="submission" date="2011-04" db="EMBL/GenBank/DDBJ databases">
        <title>The complete genome of Spirochaeta coccoides DSM 17374.</title>
        <authorList>
            <person name="Lucas S."/>
            <person name="Copeland A."/>
            <person name="Lapidus A."/>
            <person name="Bruce D."/>
            <person name="Goodwin L."/>
            <person name="Pitluck S."/>
            <person name="Peters L."/>
            <person name="Kyrpides N."/>
            <person name="Mavromatis K."/>
            <person name="Pagani I."/>
            <person name="Ivanova N."/>
            <person name="Ovchinnikova G."/>
            <person name="Lu M."/>
            <person name="Detter J.C."/>
            <person name="Tapia R."/>
            <person name="Han C."/>
            <person name="Land M."/>
            <person name="Hauser L."/>
            <person name="Markowitz V."/>
            <person name="Cheng J.-F."/>
            <person name="Hugenholtz P."/>
            <person name="Woyke T."/>
            <person name="Wu D."/>
            <person name="Spring S."/>
            <person name="Schroeder M."/>
            <person name="Brambilla E."/>
            <person name="Klenk H.-P."/>
            <person name="Eisen J.A."/>
        </authorList>
    </citation>
    <scope>NUCLEOTIDE SEQUENCE [LARGE SCALE GENOMIC DNA]</scope>
    <source>
        <strain evidence="14">ATCC BAA-1237 / DSM 17374 / SPN1</strain>
    </source>
</reference>
<dbReference type="CDD" id="cd01895">
    <property type="entry name" value="EngA2"/>
    <property type="match status" value="1"/>
</dbReference>
<evidence type="ECO:0000256" key="6">
    <source>
        <dbReference type="ARBA" id="ARBA00023134"/>
    </source>
</evidence>
<evidence type="ECO:0000256" key="2">
    <source>
        <dbReference type="ARBA" id="ARBA00020953"/>
    </source>
</evidence>
<dbReference type="Gene3D" id="3.40.50.300">
    <property type="entry name" value="P-loop containing nucleotide triphosphate hydrolases"/>
    <property type="match status" value="2"/>
</dbReference>
<dbReference type="Gene3D" id="3.30.300.20">
    <property type="match status" value="1"/>
</dbReference>
<dbReference type="GO" id="GO:0005525">
    <property type="term" value="F:GTP binding"/>
    <property type="evidence" value="ECO:0007669"/>
    <property type="project" value="UniProtKB-UniRule"/>
</dbReference>
<dbReference type="RefSeq" id="WP_013740275.1">
    <property type="nucleotide sequence ID" value="NC_015436.1"/>
</dbReference>
<evidence type="ECO:0000313" key="13">
    <source>
        <dbReference type="EMBL" id="AEC02882.1"/>
    </source>
</evidence>
<dbReference type="InterPro" id="IPR027417">
    <property type="entry name" value="P-loop_NTPase"/>
</dbReference>
<feature type="region of interest" description="Disordered" evidence="11">
    <location>
        <begin position="459"/>
        <end position="547"/>
    </location>
</feature>
<accession>F4GKJ9</accession>
<dbReference type="CDD" id="cd01894">
    <property type="entry name" value="EngA1"/>
    <property type="match status" value="1"/>
</dbReference>
<comment type="subunit">
    <text evidence="8">Associates with the 50S ribosomal subunit.</text>
</comment>
<dbReference type="PANTHER" id="PTHR43834">
    <property type="entry name" value="GTPASE DER"/>
    <property type="match status" value="1"/>
</dbReference>
<keyword evidence="6 8" id="KW-0342">GTP-binding</keyword>
<evidence type="ECO:0000256" key="3">
    <source>
        <dbReference type="ARBA" id="ARBA00022517"/>
    </source>
</evidence>
<dbReference type="PANTHER" id="PTHR43834:SF6">
    <property type="entry name" value="GTPASE DER"/>
    <property type="match status" value="1"/>
</dbReference>
<dbReference type="InterPro" id="IPR032859">
    <property type="entry name" value="KH_dom-like"/>
</dbReference>
<dbReference type="InterPro" id="IPR005225">
    <property type="entry name" value="Small_GTP-bd"/>
</dbReference>
<evidence type="ECO:0000256" key="9">
    <source>
        <dbReference type="PROSITE-ProRule" id="PRU01049"/>
    </source>
</evidence>
<feature type="domain" description="EngA-type G" evidence="12">
    <location>
        <begin position="196"/>
        <end position="371"/>
    </location>
</feature>
<dbReference type="GO" id="GO:0043022">
    <property type="term" value="F:ribosome binding"/>
    <property type="evidence" value="ECO:0007669"/>
    <property type="project" value="TreeGrafter"/>
</dbReference>
<comment type="similarity">
    <text evidence="1 8 9 10">Belongs to the TRAFAC class TrmE-Era-EngA-EngB-Septin-like GTPase superfamily. EngA (Der) GTPase family.</text>
</comment>
<dbReference type="NCBIfam" id="TIGR03594">
    <property type="entry name" value="GTPase_EngA"/>
    <property type="match status" value="1"/>
</dbReference>
<dbReference type="HAMAP" id="MF_00195">
    <property type="entry name" value="GTPase_Der"/>
    <property type="match status" value="1"/>
</dbReference>
<name>F4GKJ9_PARC1</name>
<feature type="compositionally biased region" description="Basic and acidic residues" evidence="11">
    <location>
        <begin position="538"/>
        <end position="547"/>
    </location>
</feature>
<dbReference type="GO" id="GO:0042254">
    <property type="term" value="P:ribosome biogenesis"/>
    <property type="evidence" value="ECO:0007669"/>
    <property type="project" value="UniProtKB-KW"/>
</dbReference>
<keyword evidence="4 10" id="KW-0677">Repeat</keyword>
<dbReference type="InterPro" id="IPR016484">
    <property type="entry name" value="GTPase_Der"/>
</dbReference>
<dbReference type="InterPro" id="IPR015946">
    <property type="entry name" value="KH_dom-like_a/b"/>
</dbReference>
<protein>
    <recommendedName>
        <fullName evidence="2 8">GTPase Der</fullName>
    </recommendedName>
    <alternativeName>
        <fullName evidence="7 8">GTP-binding protein EngA</fullName>
    </alternativeName>
</protein>
<dbReference type="NCBIfam" id="TIGR00231">
    <property type="entry name" value="small_GTP"/>
    <property type="match status" value="2"/>
</dbReference>
<dbReference type="STRING" id="760011.Spico_1684"/>
<sequence>MTDRQPSVPGVQSVASLDETLPLIAIVGRPNTGKSTLFNRLVGKRRMITDPTPGVTRDPVSEHWMLGGHSVMLVDTGGVKLDREGLDHLVSEKSLSILERAHVLILLLECTTLTPEDEMLVKHLRPYGDKTVLVVNKVDDYNRETLVWNYHSLGYQRVVGISAAHGLGIGDLEDTLMGMLDLDERFDVLPQKDERIKLAVLGKPNTGKSTLTNLLVGQEVSIVSDIPGTTRDVVSGDFLYKGTPFTILDTAGIRRKSKVDEDVEYYSVNRAIKTIDESNVVLLMIDAQEGIADQDKKIAQLIVRRGKGVVLVLNKIDALSGIQNQLEAIKDRVRFLFPVLTFAPLVGVSALKATDVHILLDTVYAVWRQLNKRVDTADVNNALKRWSEAYQPPRSSSGYFKVYYGTQVSVAPVRFLFFVNKKPGFPEIYVQFLKNSIRRDLGFPSIPIEVELRERRRNPAGMASLRSEGEGEMKSSVPADNEKPRKPASASDTRKAQPEGGGRAKAAPKARKPGNKAAKGKADERRAVSRKQSQQKKGRMEQKRAKG</sequence>
<feature type="binding site" evidence="8">
    <location>
        <begin position="136"/>
        <end position="139"/>
    </location>
    <ligand>
        <name>GTP</name>
        <dbReference type="ChEBI" id="CHEBI:37565"/>
        <label>1</label>
    </ligand>
</feature>
<evidence type="ECO:0000256" key="1">
    <source>
        <dbReference type="ARBA" id="ARBA00008279"/>
    </source>
</evidence>
<feature type="binding site" evidence="8">
    <location>
        <begin position="249"/>
        <end position="253"/>
    </location>
    <ligand>
        <name>GTP</name>
        <dbReference type="ChEBI" id="CHEBI:37565"/>
        <label>2</label>
    </ligand>
</feature>
<evidence type="ECO:0000256" key="11">
    <source>
        <dbReference type="SAM" id="MobiDB-lite"/>
    </source>
</evidence>
<comment type="caution">
    <text evidence="8">Lacks conserved residue(s) required for the propagation of feature annotation.</text>
</comment>
<keyword evidence="5 8" id="KW-0547">Nucleotide-binding</keyword>
<dbReference type="AlphaFoldDB" id="F4GKJ9"/>
<organism evidence="13 14">
    <name type="scientific">Parasphaerochaeta coccoides (strain ATCC BAA-1237 / DSM 17374 / SPN1)</name>
    <name type="common">Sphaerochaeta coccoides</name>
    <dbReference type="NCBI Taxonomy" id="760011"/>
    <lineage>
        <taxon>Bacteria</taxon>
        <taxon>Pseudomonadati</taxon>
        <taxon>Spirochaetota</taxon>
        <taxon>Spirochaetia</taxon>
        <taxon>Spirochaetales</taxon>
        <taxon>Sphaerochaetaceae</taxon>
        <taxon>Parasphaerochaeta</taxon>
    </lineage>
</organism>
<dbReference type="PRINTS" id="PR00326">
    <property type="entry name" value="GTP1OBG"/>
</dbReference>
<comment type="function">
    <text evidence="8 10">GTPase that plays an essential role in the late steps of ribosome biogenesis.</text>
</comment>
<dbReference type="eggNOG" id="COG1160">
    <property type="taxonomic scope" value="Bacteria"/>
</dbReference>
<dbReference type="SUPFAM" id="SSF52540">
    <property type="entry name" value="P-loop containing nucleoside triphosphate hydrolases"/>
    <property type="match status" value="2"/>
</dbReference>
<keyword evidence="3 8" id="KW-0690">Ribosome biogenesis</keyword>
<evidence type="ECO:0000313" key="14">
    <source>
        <dbReference type="Proteomes" id="UP000007939"/>
    </source>
</evidence>
<evidence type="ECO:0000259" key="12">
    <source>
        <dbReference type="PROSITE" id="PS51712"/>
    </source>
</evidence>
<dbReference type="KEGG" id="scc:Spico_1684"/>
<dbReference type="HOGENOM" id="CLU_016077_6_1_12"/>
<dbReference type="PROSITE" id="PS51712">
    <property type="entry name" value="G_ENGA"/>
    <property type="match status" value="1"/>
</dbReference>
<dbReference type="Pfam" id="PF14714">
    <property type="entry name" value="KH_dom-like"/>
    <property type="match status" value="1"/>
</dbReference>
<dbReference type="EMBL" id="CP002659">
    <property type="protein sequence ID" value="AEC02882.1"/>
    <property type="molecule type" value="Genomic_DNA"/>
</dbReference>
<evidence type="ECO:0000256" key="7">
    <source>
        <dbReference type="ARBA" id="ARBA00032345"/>
    </source>
</evidence>
<evidence type="ECO:0000256" key="8">
    <source>
        <dbReference type="HAMAP-Rule" id="MF_00195"/>
    </source>
</evidence>
<reference evidence="13 14" key="2">
    <citation type="journal article" date="2012" name="Stand. Genomic Sci.">
        <title>Complete genome sequence of the termite hindgut bacterium Spirochaeta coccoides type strain (SPN1(T)), reclassification in the genus Sphaerochaeta as Sphaerochaeta coccoides comb. nov. and emendations of the family Spirochaetaceae and the genus Sphaerochaeta.</title>
        <authorList>
            <person name="Abt B."/>
            <person name="Han C."/>
            <person name="Scheuner C."/>
            <person name="Lu M."/>
            <person name="Lapidus A."/>
            <person name="Nolan M."/>
            <person name="Lucas S."/>
            <person name="Hammon N."/>
            <person name="Deshpande S."/>
            <person name="Cheng J.F."/>
            <person name="Tapia R."/>
            <person name="Goodwin L.A."/>
            <person name="Pitluck S."/>
            <person name="Liolios K."/>
            <person name="Pagani I."/>
            <person name="Ivanova N."/>
            <person name="Mavromatis K."/>
            <person name="Mikhailova N."/>
            <person name="Huntemann M."/>
            <person name="Pati A."/>
            <person name="Chen A."/>
            <person name="Palaniappan K."/>
            <person name="Land M."/>
            <person name="Hauser L."/>
            <person name="Brambilla E.M."/>
            <person name="Rohde M."/>
            <person name="Spring S."/>
            <person name="Gronow S."/>
            <person name="Goker M."/>
            <person name="Woyke T."/>
            <person name="Bristow J."/>
            <person name="Eisen J.A."/>
            <person name="Markowitz V."/>
            <person name="Hugenholtz P."/>
            <person name="Kyrpides N.C."/>
            <person name="Klenk H.P."/>
            <person name="Detter J.C."/>
        </authorList>
    </citation>
    <scope>NUCLEOTIDE SEQUENCE [LARGE SCALE GENOMIC DNA]</scope>
    <source>
        <strain evidence="14">ATCC BAA-1237 / DSM 17374 / SPN1</strain>
    </source>
</reference>
<feature type="binding site" evidence="8">
    <location>
        <begin position="75"/>
        <end position="79"/>
    </location>
    <ligand>
        <name>GTP</name>
        <dbReference type="ChEBI" id="CHEBI:37565"/>
        <label>1</label>
    </ligand>
</feature>
<dbReference type="InterPro" id="IPR006073">
    <property type="entry name" value="GTP-bd"/>
</dbReference>
<dbReference type="FunFam" id="3.40.50.300:FF:000040">
    <property type="entry name" value="GTPase Der"/>
    <property type="match status" value="1"/>
</dbReference>
<dbReference type="InterPro" id="IPR031166">
    <property type="entry name" value="G_ENGA"/>
</dbReference>
<evidence type="ECO:0000256" key="4">
    <source>
        <dbReference type="ARBA" id="ARBA00022737"/>
    </source>
</evidence>
<feature type="binding site" evidence="8">
    <location>
        <begin position="202"/>
        <end position="209"/>
    </location>
    <ligand>
        <name>GTP</name>
        <dbReference type="ChEBI" id="CHEBI:37565"/>
        <label>2</label>
    </ligand>
</feature>
<dbReference type="PIRSF" id="PIRSF006485">
    <property type="entry name" value="GTP-binding_EngA"/>
    <property type="match status" value="1"/>
</dbReference>
<feature type="binding site" evidence="8">
    <location>
        <begin position="314"/>
        <end position="317"/>
    </location>
    <ligand>
        <name>GTP</name>
        <dbReference type="ChEBI" id="CHEBI:37565"/>
        <label>2</label>
    </ligand>
</feature>